<evidence type="ECO:0000259" key="5">
    <source>
        <dbReference type="PROSITE" id="PS51462"/>
    </source>
</evidence>
<dbReference type="SUPFAM" id="SSF55811">
    <property type="entry name" value="Nudix"/>
    <property type="match status" value="1"/>
</dbReference>
<proteinExistence type="inferred from homology"/>
<reference evidence="6 7" key="1">
    <citation type="submission" date="2024-06" db="EMBL/GenBank/DDBJ databases">
        <title>Genomic Encyclopedia of Type Strains, Phase IV (KMG-IV): sequencing the most valuable type-strain genomes for metagenomic binning, comparative biology and taxonomic classification.</title>
        <authorList>
            <person name="Goeker M."/>
        </authorList>
    </citation>
    <scope>NUCLEOTIDE SEQUENCE [LARGE SCALE GENOMIC DNA]</scope>
    <source>
        <strain evidence="6 7">DSM 29780</strain>
    </source>
</reference>
<dbReference type="Gene3D" id="3.90.79.10">
    <property type="entry name" value="Nucleoside Triphosphate Pyrophosphohydrolase"/>
    <property type="match status" value="1"/>
</dbReference>
<dbReference type="PANTHER" id="PTHR43736:SF2">
    <property type="entry name" value="MUTT_NUDIX FAMILY PROTEIN"/>
    <property type="match status" value="1"/>
</dbReference>
<dbReference type="InterPro" id="IPR000086">
    <property type="entry name" value="NUDIX_hydrolase_dom"/>
</dbReference>
<dbReference type="EMBL" id="JBEPMB010000001">
    <property type="protein sequence ID" value="MET3613164.1"/>
    <property type="molecule type" value="Genomic_DNA"/>
</dbReference>
<dbReference type="PANTHER" id="PTHR43736">
    <property type="entry name" value="ADP-RIBOSE PYROPHOSPHATASE"/>
    <property type="match status" value="1"/>
</dbReference>
<evidence type="ECO:0000313" key="6">
    <source>
        <dbReference type="EMBL" id="MET3613164.1"/>
    </source>
</evidence>
<feature type="domain" description="Nudix hydrolase" evidence="5">
    <location>
        <begin position="4"/>
        <end position="130"/>
    </location>
</feature>
<dbReference type="InterPro" id="IPR020476">
    <property type="entry name" value="Nudix_hydrolase"/>
</dbReference>
<evidence type="ECO:0000256" key="2">
    <source>
        <dbReference type="ARBA" id="ARBA00022801"/>
    </source>
</evidence>
<comment type="similarity">
    <text evidence="3">Belongs to the Nudix hydrolase family.</text>
</comment>
<organism evidence="6 7">
    <name type="scientific">Rhizobium aquaticum</name>
    <dbReference type="NCBI Taxonomy" id="1549636"/>
    <lineage>
        <taxon>Bacteria</taxon>
        <taxon>Pseudomonadati</taxon>
        <taxon>Pseudomonadota</taxon>
        <taxon>Alphaproteobacteria</taxon>
        <taxon>Hyphomicrobiales</taxon>
        <taxon>Rhizobiaceae</taxon>
        <taxon>Rhizobium/Agrobacterium group</taxon>
        <taxon>Rhizobium</taxon>
    </lineage>
</organism>
<evidence type="ECO:0000256" key="3">
    <source>
        <dbReference type="RuleBase" id="RU003476"/>
    </source>
</evidence>
<keyword evidence="7" id="KW-1185">Reference proteome</keyword>
<evidence type="ECO:0000256" key="1">
    <source>
        <dbReference type="ARBA" id="ARBA00001946"/>
    </source>
</evidence>
<protein>
    <submittedName>
        <fullName evidence="6">ADP-ribose pyrophosphatase YjhB (NUDIX family)</fullName>
    </submittedName>
</protein>
<name>A0ABV2IZT7_9HYPH</name>
<dbReference type="Proteomes" id="UP001549047">
    <property type="component" value="Unassembled WGS sequence"/>
</dbReference>
<dbReference type="PROSITE" id="PS51462">
    <property type="entry name" value="NUDIX"/>
    <property type="match status" value="1"/>
</dbReference>
<dbReference type="InterPro" id="IPR020084">
    <property type="entry name" value="NUDIX_hydrolase_CS"/>
</dbReference>
<dbReference type="InterPro" id="IPR015797">
    <property type="entry name" value="NUDIX_hydrolase-like_dom_sf"/>
</dbReference>
<sequence length="141" mass="15257">MTTQLKPAASAIVIDGNRYLLIRRAHPPAQDLFAFPGGRAEPGESPDETALRELEEETGLKGENPRLFATYDLPGKSGGGYFLSVFLVDCPERGSVRALDDALEAGWYSAAEIASIAVPESVADCIQRLEVWRSTAATFEN</sequence>
<dbReference type="RefSeq" id="WP_354555654.1">
    <property type="nucleotide sequence ID" value="NZ_JBEPMB010000001.1"/>
</dbReference>
<evidence type="ECO:0000313" key="7">
    <source>
        <dbReference type="Proteomes" id="UP001549047"/>
    </source>
</evidence>
<comment type="caution">
    <text evidence="6">The sequence shown here is derived from an EMBL/GenBank/DDBJ whole genome shotgun (WGS) entry which is preliminary data.</text>
</comment>
<dbReference type="PROSITE" id="PS00893">
    <property type="entry name" value="NUDIX_BOX"/>
    <property type="match status" value="1"/>
</dbReference>
<gene>
    <name evidence="6" type="ORF">ABID16_001469</name>
</gene>
<evidence type="ECO:0000256" key="4">
    <source>
        <dbReference type="SAM" id="MobiDB-lite"/>
    </source>
</evidence>
<dbReference type="CDD" id="cd04673">
    <property type="entry name" value="NUDIX_ADPRase"/>
    <property type="match status" value="1"/>
</dbReference>
<accession>A0ABV2IZT7</accession>
<dbReference type="PRINTS" id="PR00502">
    <property type="entry name" value="NUDIXFAMILY"/>
</dbReference>
<keyword evidence="2 3" id="KW-0378">Hydrolase</keyword>
<feature type="region of interest" description="Disordered" evidence="4">
    <location>
        <begin position="36"/>
        <end position="57"/>
    </location>
</feature>
<dbReference type="Pfam" id="PF00293">
    <property type="entry name" value="NUDIX"/>
    <property type="match status" value="1"/>
</dbReference>
<comment type="cofactor">
    <cofactor evidence="1">
        <name>Mg(2+)</name>
        <dbReference type="ChEBI" id="CHEBI:18420"/>
    </cofactor>
</comment>